<evidence type="ECO:0000256" key="4">
    <source>
        <dbReference type="ARBA" id="ARBA00022741"/>
    </source>
</evidence>
<evidence type="ECO:0000313" key="13">
    <source>
        <dbReference type="Proteomes" id="UP000198771"/>
    </source>
</evidence>
<dbReference type="InterPro" id="IPR029055">
    <property type="entry name" value="Ntn_hydrolases_N"/>
</dbReference>
<protein>
    <recommendedName>
        <fullName evidence="3">asparagine synthase (glutamine-hydrolyzing)</fullName>
        <ecNumber evidence="3">6.3.5.4</ecNumber>
    </recommendedName>
</protein>
<dbReference type="Pfam" id="PF00733">
    <property type="entry name" value="Asn_synthase"/>
    <property type="match status" value="1"/>
</dbReference>
<dbReference type="GO" id="GO:0004066">
    <property type="term" value="F:asparagine synthase (glutamine-hydrolyzing) activity"/>
    <property type="evidence" value="ECO:0007669"/>
    <property type="project" value="UniProtKB-EC"/>
</dbReference>
<evidence type="ECO:0000313" key="12">
    <source>
        <dbReference type="EMBL" id="SDB54939.1"/>
    </source>
</evidence>
<keyword evidence="4 9" id="KW-0547">Nucleotide-binding</keyword>
<keyword evidence="6 8" id="KW-0315">Glutamine amidotransferase</keyword>
<feature type="active site" description="For GATase activity" evidence="8">
    <location>
        <position position="2"/>
    </location>
</feature>
<dbReference type="AlphaFoldDB" id="A0A1G6EBU5"/>
<feature type="site" description="Important for beta-aspartyl-AMP intermediate formation" evidence="10">
    <location>
        <position position="361"/>
    </location>
</feature>
<evidence type="ECO:0000256" key="7">
    <source>
        <dbReference type="ARBA" id="ARBA00048741"/>
    </source>
</evidence>
<feature type="domain" description="Glutamine amidotransferase type-2" evidence="11">
    <location>
        <begin position="2"/>
        <end position="213"/>
    </location>
</feature>
<dbReference type="SUPFAM" id="SSF56235">
    <property type="entry name" value="N-terminal nucleophile aminohydrolases (Ntn hydrolases)"/>
    <property type="match status" value="1"/>
</dbReference>
<evidence type="ECO:0000256" key="5">
    <source>
        <dbReference type="ARBA" id="ARBA00022840"/>
    </source>
</evidence>
<proteinExistence type="inferred from homology"/>
<evidence type="ECO:0000256" key="10">
    <source>
        <dbReference type="PIRSR" id="PIRSR001589-3"/>
    </source>
</evidence>
<sequence>MCGILGSINYLPDKKSIQEVDKLLHHRGPDAGGEWVDRSIPVWLFHRRLSIQDLSERGAQPMVHPDRPKIVITYNGEIYNARALREQLEDKGCVFRGTSDTEVLLHAYAVWDVDLLSRIEGMYAFAIWDGYRQKCFLARDPVGQKPLYYTVWDENLAFGSTPQALRIIDPRPATISYEALCSVLTLGYVPAPLAVWEGMQALCPGHYMVWTPGESCTPRQFWSPPDRVDGTPDTPEGFASFFTDICKEHLIADVPVGLLLSGGLDSTCMASLLSRAGIADLKTFTLHFVDEPRSEAPLAQETARYLGLDNITVDLIPEDVDNLRNQVAISAAQPQGYSALLTWHHLSREVVRHFKTVLSADGGDELFGGYVWYDERLFTLIRLKKAVRSLISKESAGMFATFAGKSSLHAHAMKVFPRFLPEEAALMFAPLGRGFDDEAMLAPLRKHWIKDLPSQNALQRVDLMTFCSGSICAKTDNMSMAHSLEVRAPFLDRRMIDRALSQPTPLYRPGHGKQLIRRSIAGKVPDRVLNHPKQGFSMKTLHWYDFDKLEVEIRNSLMFRHGLLAEDFQKLLAPGIPYRTARAWTLSALSKWYEHNAKYGN</sequence>
<keyword evidence="8" id="KW-0028">Amino-acid biosynthesis</keyword>
<dbReference type="Gene3D" id="3.60.20.10">
    <property type="entry name" value="Glutamine Phosphoribosylpyrophosphate, subunit 1, domain 1"/>
    <property type="match status" value="1"/>
</dbReference>
<evidence type="ECO:0000256" key="3">
    <source>
        <dbReference type="ARBA" id="ARBA00012737"/>
    </source>
</evidence>
<keyword evidence="8" id="KW-0061">Asparagine biosynthesis</keyword>
<dbReference type="CDD" id="cd00712">
    <property type="entry name" value="AsnB"/>
    <property type="match status" value="1"/>
</dbReference>
<organism evidence="12 13">
    <name type="scientific">Desulfonatronum thiosulfatophilum</name>
    <dbReference type="NCBI Taxonomy" id="617002"/>
    <lineage>
        <taxon>Bacteria</taxon>
        <taxon>Pseudomonadati</taxon>
        <taxon>Thermodesulfobacteriota</taxon>
        <taxon>Desulfovibrionia</taxon>
        <taxon>Desulfovibrionales</taxon>
        <taxon>Desulfonatronaceae</taxon>
        <taxon>Desulfonatronum</taxon>
    </lineage>
</organism>
<evidence type="ECO:0000256" key="6">
    <source>
        <dbReference type="ARBA" id="ARBA00022962"/>
    </source>
</evidence>
<dbReference type="GO" id="GO:0005524">
    <property type="term" value="F:ATP binding"/>
    <property type="evidence" value="ECO:0007669"/>
    <property type="project" value="UniProtKB-KW"/>
</dbReference>
<keyword evidence="5 9" id="KW-0067">ATP-binding</keyword>
<dbReference type="InterPro" id="IPR001962">
    <property type="entry name" value="Asn_synthase"/>
</dbReference>
<dbReference type="RefSeq" id="WP_092122954.1">
    <property type="nucleotide sequence ID" value="NZ_FMXO01000017.1"/>
</dbReference>
<feature type="binding site" evidence="9">
    <location>
        <position position="259"/>
    </location>
    <ligand>
        <name>ATP</name>
        <dbReference type="ChEBI" id="CHEBI:30616"/>
    </ligand>
</feature>
<dbReference type="PANTHER" id="PTHR43284">
    <property type="entry name" value="ASPARAGINE SYNTHETASE (GLUTAMINE-HYDROLYZING)"/>
    <property type="match status" value="1"/>
</dbReference>
<dbReference type="STRING" id="617002.SAMN05660653_02727"/>
<comment type="pathway">
    <text evidence="1">Amino-acid biosynthesis; L-asparagine biosynthesis; L-asparagine from L-aspartate (L-Gln route): step 1/1.</text>
</comment>
<dbReference type="NCBIfam" id="TIGR01536">
    <property type="entry name" value="asn_synth_AEB"/>
    <property type="match status" value="1"/>
</dbReference>
<dbReference type="CDD" id="cd01991">
    <property type="entry name" value="Asn_synthase_B_C"/>
    <property type="match status" value="1"/>
</dbReference>
<dbReference type="InterPro" id="IPR051786">
    <property type="entry name" value="ASN_synthetase/amidase"/>
</dbReference>
<dbReference type="InterPro" id="IPR017932">
    <property type="entry name" value="GATase_2_dom"/>
</dbReference>
<dbReference type="Proteomes" id="UP000198771">
    <property type="component" value="Unassembled WGS sequence"/>
</dbReference>
<name>A0A1G6EBU5_9BACT</name>
<accession>A0A1G6EBU5</accession>
<dbReference type="EMBL" id="FMXO01000017">
    <property type="protein sequence ID" value="SDB54939.1"/>
    <property type="molecule type" value="Genomic_DNA"/>
</dbReference>
<evidence type="ECO:0000256" key="1">
    <source>
        <dbReference type="ARBA" id="ARBA00005187"/>
    </source>
</evidence>
<comment type="catalytic activity">
    <reaction evidence="7">
        <text>L-aspartate + L-glutamine + ATP + H2O = L-asparagine + L-glutamate + AMP + diphosphate + H(+)</text>
        <dbReference type="Rhea" id="RHEA:12228"/>
        <dbReference type="ChEBI" id="CHEBI:15377"/>
        <dbReference type="ChEBI" id="CHEBI:15378"/>
        <dbReference type="ChEBI" id="CHEBI:29985"/>
        <dbReference type="ChEBI" id="CHEBI:29991"/>
        <dbReference type="ChEBI" id="CHEBI:30616"/>
        <dbReference type="ChEBI" id="CHEBI:33019"/>
        <dbReference type="ChEBI" id="CHEBI:58048"/>
        <dbReference type="ChEBI" id="CHEBI:58359"/>
        <dbReference type="ChEBI" id="CHEBI:456215"/>
        <dbReference type="EC" id="6.3.5.4"/>
    </reaction>
</comment>
<dbReference type="PIRSF" id="PIRSF001589">
    <property type="entry name" value="Asn_synthetase_glu-h"/>
    <property type="match status" value="1"/>
</dbReference>
<dbReference type="InterPro" id="IPR006426">
    <property type="entry name" value="Asn_synth_AEB"/>
</dbReference>
<gene>
    <name evidence="12" type="ORF">SAMN05660653_02727</name>
</gene>
<dbReference type="PROSITE" id="PS51278">
    <property type="entry name" value="GATASE_TYPE_2"/>
    <property type="match status" value="1"/>
</dbReference>
<dbReference type="GO" id="GO:0005829">
    <property type="term" value="C:cytosol"/>
    <property type="evidence" value="ECO:0007669"/>
    <property type="project" value="TreeGrafter"/>
</dbReference>
<evidence type="ECO:0000256" key="2">
    <source>
        <dbReference type="ARBA" id="ARBA00005752"/>
    </source>
</evidence>
<dbReference type="GO" id="GO:0006529">
    <property type="term" value="P:asparagine biosynthetic process"/>
    <property type="evidence" value="ECO:0007669"/>
    <property type="project" value="UniProtKB-KW"/>
</dbReference>
<feature type="binding site" evidence="9">
    <location>
        <position position="100"/>
    </location>
    <ligand>
        <name>L-glutamine</name>
        <dbReference type="ChEBI" id="CHEBI:58359"/>
    </ligand>
</feature>
<evidence type="ECO:0000256" key="8">
    <source>
        <dbReference type="PIRSR" id="PIRSR001589-1"/>
    </source>
</evidence>
<dbReference type="InterPro" id="IPR014729">
    <property type="entry name" value="Rossmann-like_a/b/a_fold"/>
</dbReference>
<reference evidence="12 13" key="1">
    <citation type="submission" date="2016-10" db="EMBL/GenBank/DDBJ databases">
        <authorList>
            <person name="de Groot N.N."/>
        </authorList>
    </citation>
    <scope>NUCLEOTIDE SEQUENCE [LARGE SCALE GENOMIC DNA]</scope>
    <source>
        <strain evidence="12 13">ASO4-2</strain>
    </source>
</reference>
<keyword evidence="13" id="KW-1185">Reference proteome</keyword>
<evidence type="ECO:0000256" key="9">
    <source>
        <dbReference type="PIRSR" id="PIRSR001589-2"/>
    </source>
</evidence>
<dbReference type="Gene3D" id="3.40.50.620">
    <property type="entry name" value="HUPs"/>
    <property type="match status" value="1"/>
</dbReference>
<dbReference type="PANTHER" id="PTHR43284:SF1">
    <property type="entry name" value="ASPARAGINE SYNTHETASE"/>
    <property type="match status" value="1"/>
</dbReference>
<comment type="similarity">
    <text evidence="2">Belongs to the asparagine synthetase family.</text>
</comment>
<dbReference type="InterPro" id="IPR033738">
    <property type="entry name" value="AsnB_N"/>
</dbReference>
<dbReference type="Pfam" id="PF13537">
    <property type="entry name" value="GATase_7"/>
    <property type="match status" value="1"/>
</dbReference>
<evidence type="ECO:0000259" key="11">
    <source>
        <dbReference type="PROSITE" id="PS51278"/>
    </source>
</evidence>
<dbReference type="OrthoDB" id="9763290at2"/>
<dbReference type="SUPFAM" id="SSF52402">
    <property type="entry name" value="Adenine nucleotide alpha hydrolases-like"/>
    <property type="match status" value="1"/>
</dbReference>
<dbReference type="EC" id="6.3.5.4" evidence="3"/>